<evidence type="ECO:0000313" key="1">
    <source>
        <dbReference type="EMBL" id="CAG8685779.1"/>
    </source>
</evidence>
<keyword evidence="2" id="KW-1185">Reference proteome</keyword>
<reference evidence="1" key="1">
    <citation type="submission" date="2021-06" db="EMBL/GenBank/DDBJ databases">
        <authorList>
            <person name="Kallberg Y."/>
            <person name="Tangrot J."/>
            <person name="Rosling A."/>
        </authorList>
    </citation>
    <scope>NUCLEOTIDE SEQUENCE</scope>
    <source>
        <strain evidence="1">CL356</strain>
    </source>
</reference>
<feature type="non-terminal residue" evidence="1">
    <location>
        <position position="1"/>
    </location>
</feature>
<name>A0ACA9P5J0_9GLOM</name>
<sequence>HTLDGHNPTDIVKSITHLLEPLDSRRIPMFAILYPIALSQEQREMFHKAHEFTHDHCTTFLKESRFSDKQSIDVAGCLFLDLTPMQVAAKWVRGRLVNGRWQLGKNDTTTLTVLGSVDELSLEEVIEKLILPTVSSLAAVRGVAILKPENAFPNVKTWDLNHYFLDIPVKWLSTADISYGAACILENDFPYSICDFSPGEGELVEDALDIQLADGQLITLLPMSSPLPATELFYFTTSKDNQTTATLLFSKKGTSCGVAILELTPKVRGAARIKVVIQCDSFERTKVTTQELGSSDKVILVLDDVVLKDARIRGLLPTISAESKFPVPGVDGVIGELPE</sequence>
<comment type="caution">
    <text evidence="1">The sequence shown here is derived from an EMBL/GenBank/DDBJ whole genome shotgun (WGS) entry which is preliminary data.</text>
</comment>
<protein>
    <submittedName>
        <fullName evidence="1">10245_t:CDS:1</fullName>
    </submittedName>
</protein>
<dbReference type="Proteomes" id="UP000789525">
    <property type="component" value="Unassembled WGS sequence"/>
</dbReference>
<organism evidence="1 2">
    <name type="scientific">Acaulospora colombiana</name>
    <dbReference type="NCBI Taxonomy" id="27376"/>
    <lineage>
        <taxon>Eukaryota</taxon>
        <taxon>Fungi</taxon>
        <taxon>Fungi incertae sedis</taxon>
        <taxon>Mucoromycota</taxon>
        <taxon>Glomeromycotina</taxon>
        <taxon>Glomeromycetes</taxon>
        <taxon>Diversisporales</taxon>
        <taxon>Acaulosporaceae</taxon>
        <taxon>Acaulospora</taxon>
    </lineage>
</organism>
<dbReference type="EMBL" id="CAJVPT010027964">
    <property type="protein sequence ID" value="CAG8685779.1"/>
    <property type="molecule type" value="Genomic_DNA"/>
</dbReference>
<proteinExistence type="predicted"/>
<accession>A0ACA9P5J0</accession>
<evidence type="ECO:0000313" key="2">
    <source>
        <dbReference type="Proteomes" id="UP000789525"/>
    </source>
</evidence>
<gene>
    <name evidence="1" type="ORF">ACOLOM_LOCUS9543</name>
</gene>